<sequence length="388" mass="41029">MAPGRTMLLALLLSTLQDCGARPTEQGLQWVWGAAEQTPAEPPLLSRRRRADAEPHSTAVMLTGKETTSPRHEVLMGTELGSTARQPTALVVTTMDPLDDTTETRALPGTEPDNASSVVTTVGSLDESSSPKHLVLPDTEPPPKPDNTPRQAKASPVTAADLLDETNSPEPISLLGTELPPKMGDSTLASTTMDSLDETDSPESVPGTAPQSGLTTVPSQLTESTGHGTDGTVTSGTDVSVEPRSALLSTTTFSKKSSSDPLWEANTTSLSAKPRGTTTPDPSDELWDSSLLMNKCLLAILLLALVAAVFMVCTAVLGTLLWRRVRSARRQLSPTEMICISSLLPDSERAATNGPRLSVPVRHRLLVDASSEADGDNLTLSSFLPDHS</sequence>
<dbReference type="GO" id="GO:0050901">
    <property type="term" value="P:leukocyte tethering or rolling"/>
    <property type="evidence" value="ECO:0007669"/>
    <property type="project" value="TreeGrafter"/>
</dbReference>
<feature type="signal peptide" evidence="3">
    <location>
        <begin position="1"/>
        <end position="21"/>
    </location>
</feature>
<keyword evidence="5" id="KW-1185">Reference proteome</keyword>
<feature type="chain" id="PRO_5011991184" description="P-selectin glycoprotein ligand 1" evidence="3">
    <location>
        <begin position="22"/>
        <end position="388"/>
    </location>
</feature>
<feature type="compositionally biased region" description="Polar residues" evidence="1">
    <location>
        <begin position="113"/>
        <end position="128"/>
    </location>
</feature>
<dbReference type="EMBL" id="MCFN01000231">
    <property type="protein sequence ID" value="OXB62152.1"/>
    <property type="molecule type" value="Genomic_DNA"/>
</dbReference>
<evidence type="ECO:0000313" key="4">
    <source>
        <dbReference type="EMBL" id="OXB62152.1"/>
    </source>
</evidence>
<accession>A0A226N3S3</accession>
<dbReference type="PANTHER" id="PTHR17384">
    <property type="entry name" value="P-SELECTIN GLYCOPROTEIN LIGAND-1"/>
    <property type="match status" value="1"/>
</dbReference>
<dbReference type="OrthoDB" id="8927116at2759"/>
<evidence type="ECO:0000256" key="2">
    <source>
        <dbReference type="SAM" id="Phobius"/>
    </source>
</evidence>
<dbReference type="PANTHER" id="PTHR17384:SF7">
    <property type="entry name" value="P-SELECTIN GLYCOPROTEIN LIGAND 1"/>
    <property type="match status" value="1"/>
</dbReference>
<keyword evidence="3" id="KW-0732">Signal</keyword>
<feature type="transmembrane region" description="Helical" evidence="2">
    <location>
        <begin position="297"/>
        <end position="322"/>
    </location>
</feature>
<protein>
    <recommendedName>
        <fullName evidence="6">P-selectin glycoprotein ligand 1</fullName>
    </recommendedName>
</protein>
<comment type="caution">
    <text evidence="4">The sequence shown here is derived from an EMBL/GenBank/DDBJ whole genome shotgun (WGS) entry which is preliminary data.</text>
</comment>
<feature type="compositionally biased region" description="Low complexity" evidence="1">
    <location>
        <begin position="224"/>
        <end position="240"/>
    </location>
</feature>
<evidence type="ECO:0000256" key="1">
    <source>
        <dbReference type="SAM" id="MobiDB-lite"/>
    </source>
</evidence>
<dbReference type="AlphaFoldDB" id="A0A226N3S3"/>
<dbReference type="InterPro" id="IPR026195">
    <property type="entry name" value="PSGL-1"/>
</dbReference>
<dbReference type="STRING" id="9009.A0A226N3S3"/>
<keyword evidence="2" id="KW-1133">Transmembrane helix</keyword>
<evidence type="ECO:0000256" key="3">
    <source>
        <dbReference type="SAM" id="SignalP"/>
    </source>
</evidence>
<feature type="compositionally biased region" description="Polar residues" evidence="1">
    <location>
        <begin position="209"/>
        <end position="223"/>
    </location>
</feature>
<keyword evidence="2" id="KW-0812">Transmembrane</keyword>
<dbReference type="Proteomes" id="UP000198323">
    <property type="component" value="Unassembled WGS sequence"/>
</dbReference>
<organism evidence="4 5">
    <name type="scientific">Callipepla squamata</name>
    <name type="common">Scaled quail</name>
    <dbReference type="NCBI Taxonomy" id="9009"/>
    <lineage>
        <taxon>Eukaryota</taxon>
        <taxon>Metazoa</taxon>
        <taxon>Chordata</taxon>
        <taxon>Craniata</taxon>
        <taxon>Vertebrata</taxon>
        <taxon>Euteleostomi</taxon>
        <taxon>Archelosauria</taxon>
        <taxon>Archosauria</taxon>
        <taxon>Dinosauria</taxon>
        <taxon>Saurischia</taxon>
        <taxon>Theropoda</taxon>
        <taxon>Coelurosauria</taxon>
        <taxon>Aves</taxon>
        <taxon>Neognathae</taxon>
        <taxon>Galloanserae</taxon>
        <taxon>Galliformes</taxon>
        <taxon>Odontophoridae</taxon>
        <taxon>Callipepla</taxon>
    </lineage>
</organism>
<feature type="region of interest" description="Disordered" evidence="1">
    <location>
        <begin position="94"/>
        <end position="283"/>
    </location>
</feature>
<dbReference type="GO" id="GO:0005886">
    <property type="term" value="C:plasma membrane"/>
    <property type="evidence" value="ECO:0007669"/>
    <property type="project" value="TreeGrafter"/>
</dbReference>
<name>A0A226N3S3_CALSU</name>
<evidence type="ECO:0000313" key="5">
    <source>
        <dbReference type="Proteomes" id="UP000198323"/>
    </source>
</evidence>
<proteinExistence type="predicted"/>
<gene>
    <name evidence="4" type="ORF">ASZ78_015334</name>
</gene>
<keyword evidence="2" id="KW-0472">Membrane</keyword>
<evidence type="ECO:0008006" key="6">
    <source>
        <dbReference type="Google" id="ProtNLM"/>
    </source>
</evidence>
<feature type="compositionally biased region" description="Polar residues" evidence="1">
    <location>
        <begin position="265"/>
        <end position="281"/>
    </location>
</feature>
<reference evidence="4 5" key="1">
    <citation type="submission" date="2016-07" db="EMBL/GenBank/DDBJ databases">
        <title>Disparate Historic Effective Population Sizes Predicted by Modern Levels of Genome Diversity for the Scaled Quail (Callipepla squamata) and the Northern Bobwhite (Colinus virginianus): Inferences from First and Second Generation Draft Genome Assemblies for Sympatric New World Quail.</title>
        <authorList>
            <person name="Oldeschulte D.L."/>
            <person name="Halley Y.A."/>
            <person name="Bhattarai E.K."/>
            <person name="Brashear W.A."/>
            <person name="Hill J."/>
            <person name="Metz R.P."/>
            <person name="Johnson C.D."/>
            <person name="Rollins D."/>
            <person name="Peterson M.J."/>
            <person name="Bickhart D.M."/>
            <person name="Decker J.E."/>
            <person name="Seabury C.M."/>
        </authorList>
    </citation>
    <scope>NUCLEOTIDE SEQUENCE [LARGE SCALE GENOMIC DNA]</scope>
    <source>
        <strain evidence="4 5">Texas</strain>
        <tissue evidence="4">Leg muscle</tissue>
    </source>
</reference>